<reference evidence="1" key="1">
    <citation type="submission" date="2023-07" db="EMBL/GenBank/DDBJ databases">
        <title>Black Yeasts Isolated from many extreme environments.</title>
        <authorList>
            <person name="Coleine C."/>
            <person name="Stajich J.E."/>
            <person name="Selbmann L."/>
        </authorList>
    </citation>
    <scope>NUCLEOTIDE SEQUENCE</scope>
    <source>
        <strain evidence="1">CCFEE 5714</strain>
    </source>
</reference>
<keyword evidence="2" id="KW-1185">Reference proteome</keyword>
<gene>
    <name evidence="1" type="ORF">LTR37_002837</name>
</gene>
<evidence type="ECO:0000313" key="2">
    <source>
        <dbReference type="Proteomes" id="UP001281147"/>
    </source>
</evidence>
<comment type="caution">
    <text evidence="1">The sequence shown here is derived from an EMBL/GenBank/DDBJ whole genome shotgun (WGS) entry which is preliminary data.</text>
</comment>
<dbReference type="EMBL" id="JAUTXU010000015">
    <property type="protein sequence ID" value="KAK3722021.1"/>
    <property type="molecule type" value="Genomic_DNA"/>
</dbReference>
<accession>A0ACC3NSI4</accession>
<name>A0ACC3NSI4_9PEZI</name>
<proteinExistence type="predicted"/>
<evidence type="ECO:0000313" key="1">
    <source>
        <dbReference type="EMBL" id="KAK3722021.1"/>
    </source>
</evidence>
<organism evidence="1 2">
    <name type="scientific">Vermiconidia calcicola</name>
    <dbReference type="NCBI Taxonomy" id="1690605"/>
    <lineage>
        <taxon>Eukaryota</taxon>
        <taxon>Fungi</taxon>
        <taxon>Dikarya</taxon>
        <taxon>Ascomycota</taxon>
        <taxon>Pezizomycotina</taxon>
        <taxon>Dothideomycetes</taxon>
        <taxon>Dothideomycetidae</taxon>
        <taxon>Mycosphaerellales</taxon>
        <taxon>Extremaceae</taxon>
        <taxon>Vermiconidia</taxon>
    </lineage>
</organism>
<protein>
    <submittedName>
        <fullName evidence="1">Uncharacterized protein</fullName>
    </submittedName>
</protein>
<sequence length="599" mass="66299">MESDNATMHIKQFADEALLVEKEKRAADTLVSFTSVVETRPKSTAGRLLDAGETYVELEVENILSFQDESWVDGHLSTLLIRSIQPDDSQIVVWETMGEGATRTTECCYGSLLAAKIYIERVGMPLSAENTNDDFRDWMDHLGHLPSWRITEEQVAEGIEGLEGTSLLDSVDRQLANQNYLALYQSRKAVAPRRLKTIPGEDADAVDDAGVVEEAHAVIDGQPVLSPAEVVERIDDEIGPEFNLHDNFGSEYTYGVKSGADLGNNRLADGATTWFRDNTKGMPAAIPFQGSKKERERPGFKLKKKGIAAEEKRIEVRDRLMKSVIRDDQLPLVQESALRHTIRAAHENWDLNTRALAADRASEYAARERMRKELGSWFENDEEERVFVRRKTNIVKLQFDPDAEPGKALEGKIHAQEMAAASAAAAHGAAAAKGPSKKRKLNAGGSNLGTSRKRARRNDHIVAETTATDRPESSIDDLIQRYNKSKGSRTRKLNGAQRLGHVTHEEELRKQITEASDLLREIDDACGTQLQNAHELAETDSVLKDEEGESVVEEESVSGTGLAELGSKEETPKQNEPGVEQQESEVVEMENVGANSGLY</sequence>
<dbReference type="Proteomes" id="UP001281147">
    <property type="component" value="Unassembled WGS sequence"/>
</dbReference>